<evidence type="ECO:0000259" key="10">
    <source>
        <dbReference type="Pfam" id="PF08638"/>
    </source>
</evidence>
<keyword evidence="12" id="KW-1185">Reference proteome</keyword>
<evidence type="ECO:0000256" key="5">
    <source>
        <dbReference type="ARBA" id="ARBA00023159"/>
    </source>
</evidence>
<accession>A0A9P7BLV9</accession>
<dbReference type="GO" id="GO:0070847">
    <property type="term" value="C:core mediator complex"/>
    <property type="evidence" value="ECO:0007669"/>
    <property type="project" value="TreeGrafter"/>
</dbReference>
<dbReference type="PANTHER" id="PTHR12809">
    <property type="entry name" value="MEDIATOR COMPLEX SUBUNIT"/>
    <property type="match status" value="1"/>
</dbReference>
<comment type="subunit">
    <text evidence="9">Component of the Mediator complex.</text>
</comment>
<dbReference type="GO" id="GO:0016592">
    <property type="term" value="C:mediator complex"/>
    <property type="evidence" value="ECO:0007669"/>
    <property type="project" value="UniProtKB-UniRule"/>
</dbReference>
<keyword evidence="7 9" id="KW-0539">Nucleus</keyword>
<evidence type="ECO:0000256" key="7">
    <source>
        <dbReference type="ARBA" id="ARBA00023242"/>
    </source>
</evidence>
<name>A0A9P7BLV9_RHIOR</name>
<reference evidence="11" key="1">
    <citation type="journal article" date="2020" name="Microb. Genom.">
        <title>Genetic diversity of clinical and environmental Mucorales isolates obtained from an investigation of mucormycosis cases among solid organ transplant recipients.</title>
        <authorList>
            <person name="Nguyen M.H."/>
            <person name="Kaul D."/>
            <person name="Muto C."/>
            <person name="Cheng S.J."/>
            <person name="Richter R.A."/>
            <person name="Bruno V.M."/>
            <person name="Liu G."/>
            <person name="Beyhan S."/>
            <person name="Sundermann A.J."/>
            <person name="Mounaud S."/>
            <person name="Pasculle A.W."/>
            <person name="Nierman W.C."/>
            <person name="Driscoll E."/>
            <person name="Cumbie R."/>
            <person name="Clancy C.J."/>
            <person name="Dupont C.L."/>
        </authorList>
    </citation>
    <scope>NUCLEOTIDE SEQUENCE</scope>
    <source>
        <strain evidence="11">GL11</strain>
    </source>
</reference>
<organism evidence="11 12">
    <name type="scientific">Rhizopus oryzae</name>
    <name type="common">Mucormycosis agent</name>
    <name type="synonym">Rhizopus arrhizus var. delemar</name>
    <dbReference type="NCBI Taxonomy" id="64495"/>
    <lineage>
        <taxon>Eukaryota</taxon>
        <taxon>Fungi</taxon>
        <taxon>Fungi incertae sedis</taxon>
        <taxon>Mucoromycota</taxon>
        <taxon>Mucoromycotina</taxon>
        <taxon>Mucoromycetes</taxon>
        <taxon>Mucorales</taxon>
        <taxon>Mucorineae</taxon>
        <taxon>Rhizopodaceae</taxon>
        <taxon>Rhizopus</taxon>
    </lineage>
</organism>
<keyword evidence="4 9" id="KW-0805">Transcription regulation</keyword>
<evidence type="ECO:0000256" key="1">
    <source>
        <dbReference type="ARBA" id="ARBA00004123"/>
    </source>
</evidence>
<dbReference type="PANTHER" id="PTHR12809:SF2">
    <property type="entry name" value="MEDIATOR OF RNA POLYMERASE II TRANSCRIPTION SUBUNIT 14"/>
    <property type="match status" value="1"/>
</dbReference>
<feature type="domain" description="Mediator complex subunit MED14 N-terminal" evidence="10">
    <location>
        <begin position="16"/>
        <end position="204"/>
    </location>
</feature>
<sequence>MKTEEKIVLPVEMASMVSLKSLIGKLVHKSYSDLMTLTDTLPSMSDVEKKRQILNYTTFVRKQFLKLLALVKWADCADDIQTCQNIMAYLANQNKTFQDTVDYLHKIHVELPAARVRNFDIPTAVDILTTGTYQRMPTKLKDMIPPTPLADEEVLDVFQKMNDTIRVRMLTEEVLPSPMQKYRIENGRIYFSIDNEFEIALTLMGQSHNRRWWIVSLDILVQASTCGGAATDIDISLNDAQKQHLRMNAQKQLIPPTTPEGGDDKPTGLFFPLVNLYDYLHLCCLNMQLEMVHIQFLMLSKTRWLDQLKVQMDQERTKLAITYWAGGSSAAHWARPQMEKEASKSTMIEISVSDEHEKELAKKNMAIVVRDETKGLIQKAGLGASVRLSKVDPLEKPKIVSLLKYPKNCLNVLWGDSKDLHTNANLLNASDLNAEELLLHVTKYHSKCIKDRMRQLLESQKDFLKENGLHLIEDNSNDDESPVIVQYRHDKYINIEVDSRTGKVRAHETKRSTNEGNVKLSGLEERLNNDPENICKHLLWLRSDMVIREIISLAKLLNLQPYHSSQMNLRPEDFTKLFGDFVPTNKTEKFPAHCVFLQFSQFENWYFVLATIKNEFKSWLCCLNIYQAIVDFIYIDCDELRKDERVIEDECNKKRRSEESKEEDCLKKRKTSNEACDMIHHKQSDKVDNLFMDFQYLAKLNSFCRGYITNRKIELQLQIYKEALHYRKRPLLKTISPTETQVKNHPISHKMETICISRQDLLRTCAYYHHQRDGKKKEKRIETVPWIEKLLSRMKNEILIRSFGWWDCDRGECYVVFQDTLDCNNITLQSNDIGDHISLDKLNSTVSFTYANIDTCVDQFLNDWERIFMMINLSRQVPSVWFAKYKDQLIFDPTNLQELSFTYAEHYTCTINWSSSAKGRSRRYDIEFGIVDKNKSTLLVSSNPHWKITTFLRDILNEKRDLIYFVQVKYIYTPLSFYILT</sequence>
<dbReference type="Proteomes" id="UP000716291">
    <property type="component" value="Unassembled WGS sequence"/>
</dbReference>
<evidence type="ECO:0000256" key="6">
    <source>
        <dbReference type="ARBA" id="ARBA00023163"/>
    </source>
</evidence>
<comment type="function">
    <text evidence="9">Component of the Mediator complex, a coactivator involved in the regulated transcription of nearly all RNA polymerase II-dependent genes. Mediator functions as a bridge to convey information from gene-specific regulatory proteins to the basal RNA polymerase II transcription machinery. Mediator is recruited to promoters by direct interactions with regulatory proteins and serves as a scaffold for the assembly of a functional preinitiation complex with RNA polymerase II and the general transcription factors.</text>
</comment>
<gene>
    <name evidence="11" type="ORF">G6F64_011343</name>
</gene>
<protein>
    <recommendedName>
        <fullName evidence="3 9">Mediator of RNA polymerase II transcription subunit 14</fullName>
    </recommendedName>
    <alternativeName>
        <fullName evidence="8 9">Mediator complex subunit 14</fullName>
    </alternativeName>
</protein>
<evidence type="ECO:0000256" key="8">
    <source>
        <dbReference type="ARBA" id="ARBA00032007"/>
    </source>
</evidence>
<dbReference type="GO" id="GO:0006357">
    <property type="term" value="P:regulation of transcription by RNA polymerase II"/>
    <property type="evidence" value="ECO:0007669"/>
    <property type="project" value="InterPro"/>
</dbReference>
<comment type="caution">
    <text evidence="11">The sequence shown here is derived from an EMBL/GenBank/DDBJ whole genome shotgun (WGS) entry which is preliminary data.</text>
</comment>
<comment type="subcellular location">
    <subcellularLocation>
        <location evidence="1 9">Nucleus</location>
    </subcellularLocation>
</comment>
<evidence type="ECO:0000256" key="2">
    <source>
        <dbReference type="ARBA" id="ARBA00007813"/>
    </source>
</evidence>
<evidence type="ECO:0000313" key="11">
    <source>
        <dbReference type="EMBL" id="KAG1301959.1"/>
    </source>
</evidence>
<dbReference type="InterPro" id="IPR055122">
    <property type="entry name" value="Med14_N"/>
</dbReference>
<dbReference type="OrthoDB" id="205099at2759"/>
<evidence type="ECO:0000256" key="9">
    <source>
        <dbReference type="RuleBase" id="RU365082"/>
    </source>
</evidence>
<keyword evidence="5 9" id="KW-0010">Activator</keyword>
<dbReference type="GO" id="GO:0003712">
    <property type="term" value="F:transcription coregulator activity"/>
    <property type="evidence" value="ECO:0007669"/>
    <property type="project" value="UniProtKB-UniRule"/>
</dbReference>
<dbReference type="AlphaFoldDB" id="A0A9P7BLV9"/>
<evidence type="ECO:0000256" key="3">
    <source>
        <dbReference type="ARBA" id="ARBA00019619"/>
    </source>
</evidence>
<keyword evidence="6 9" id="KW-0804">Transcription</keyword>
<dbReference type="InterPro" id="IPR013947">
    <property type="entry name" value="Mediator_Med14"/>
</dbReference>
<dbReference type="EMBL" id="JAANQT010002718">
    <property type="protein sequence ID" value="KAG1301959.1"/>
    <property type="molecule type" value="Genomic_DNA"/>
</dbReference>
<evidence type="ECO:0000256" key="4">
    <source>
        <dbReference type="ARBA" id="ARBA00023015"/>
    </source>
</evidence>
<proteinExistence type="inferred from homology"/>
<evidence type="ECO:0000313" key="12">
    <source>
        <dbReference type="Proteomes" id="UP000716291"/>
    </source>
</evidence>
<dbReference type="Pfam" id="PF08638">
    <property type="entry name" value="Med14"/>
    <property type="match status" value="1"/>
</dbReference>
<comment type="similarity">
    <text evidence="2 9">Belongs to the Mediator complex subunit 14 family.</text>
</comment>